<evidence type="ECO:0000313" key="3">
    <source>
        <dbReference type="Proteomes" id="UP000299084"/>
    </source>
</evidence>
<gene>
    <name evidence="2" type="ORF">Cadr_000004401</name>
</gene>
<name>A0A5N4EDB4_CAMDR</name>
<accession>A0A5N4EDB4</accession>
<feature type="region of interest" description="Disordered" evidence="1">
    <location>
        <begin position="1"/>
        <end position="23"/>
    </location>
</feature>
<reference evidence="2 3" key="1">
    <citation type="journal article" date="2019" name="Mol. Ecol. Resour.">
        <title>Improving Illumina assemblies with Hi-C and long reads: an example with the North African dromedary.</title>
        <authorList>
            <person name="Elbers J.P."/>
            <person name="Rogers M.F."/>
            <person name="Perelman P.L."/>
            <person name="Proskuryakova A.A."/>
            <person name="Serdyukova N.A."/>
            <person name="Johnson W.E."/>
            <person name="Horin P."/>
            <person name="Corander J."/>
            <person name="Murphy D."/>
            <person name="Burger P.A."/>
        </authorList>
    </citation>
    <scope>NUCLEOTIDE SEQUENCE [LARGE SCALE GENOMIC DNA]</scope>
    <source>
        <strain evidence="2">Drom800</strain>
        <tissue evidence="2">Blood</tissue>
    </source>
</reference>
<comment type="caution">
    <text evidence="2">The sequence shown here is derived from an EMBL/GenBank/DDBJ whole genome shotgun (WGS) entry which is preliminary data.</text>
</comment>
<feature type="compositionally biased region" description="Basic and acidic residues" evidence="1">
    <location>
        <begin position="12"/>
        <end position="23"/>
    </location>
</feature>
<dbReference type="Proteomes" id="UP000299084">
    <property type="component" value="Unassembled WGS sequence"/>
</dbReference>
<keyword evidence="3" id="KW-1185">Reference proteome</keyword>
<evidence type="ECO:0000256" key="1">
    <source>
        <dbReference type="SAM" id="MobiDB-lite"/>
    </source>
</evidence>
<sequence>MTQSEYIARGKQGQEESRPERGCRVQVRNNQSIVQRCSGITHQARIWYSVHQSDYKRLGFSMDTSDPNSHGIKLKTSLSSCAVSAQNLSPVHAEFPSRSLDSDAKVCDAFKSH</sequence>
<evidence type="ECO:0000313" key="2">
    <source>
        <dbReference type="EMBL" id="KAB1281367.1"/>
    </source>
</evidence>
<dbReference type="EMBL" id="JWIN03000003">
    <property type="protein sequence ID" value="KAB1281367.1"/>
    <property type="molecule type" value="Genomic_DNA"/>
</dbReference>
<organism evidence="2 3">
    <name type="scientific">Camelus dromedarius</name>
    <name type="common">Dromedary</name>
    <name type="synonym">Arabian camel</name>
    <dbReference type="NCBI Taxonomy" id="9838"/>
    <lineage>
        <taxon>Eukaryota</taxon>
        <taxon>Metazoa</taxon>
        <taxon>Chordata</taxon>
        <taxon>Craniata</taxon>
        <taxon>Vertebrata</taxon>
        <taxon>Euteleostomi</taxon>
        <taxon>Mammalia</taxon>
        <taxon>Eutheria</taxon>
        <taxon>Laurasiatheria</taxon>
        <taxon>Artiodactyla</taxon>
        <taxon>Tylopoda</taxon>
        <taxon>Camelidae</taxon>
        <taxon>Camelus</taxon>
    </lineage>
</organism>
<dbReference type="AlphaFoldDB" id="A0A5N4EDB4"/>
<proteinExistence type="predicted"/>
<protein>
    <submittedName>
        <fullName evidence="2">Uncharacterized protein</fullName>
    </submittedName>
</protein>